<feature type="compositionally biased region" description="Polar residues" evidence="4">
    <location>
        <begin position="62"/>
        <end position="73"/>
    </location>
</feature>
<evidence type="ECO:0000256" key="3">
    <source>
        <dbReference type="ARBA" id="ARBA00022840"/>
    </source>
</evidence>
<dbReference type="GO" id="GO:0016887">
    <property type="term" value="F:ATP hydrolysis activity"/>
    <property type="evidence" value="ECO:0007669"/>
    <property type="project" value="InterPro"/>
</dbReference>
<keyword evidence="2" id="KW-0547">Nucleotide-binding</keyword>
<dbReference type="SUPFAM" id="SSF52540">
    <property type="entry name" value="P-loop containing nucleoside triphosphate hydrolases"/>
    <property type="match status" value="1"/>
</dbReference>
<dbReference type="GO" id="GO:0006515">
    <property type="term" value="P:protein quality control for misfolded or incompletely synthesized proteins"/>
    <property type="evidence" value="ECO:0007669"/>
    <property type="project" value="TreeGrafter"/>
</dbReference>
<feature type="compositionally biased region" description="Low complexity" evidence="4">
    <location>
        <begin position="74"/>
        <end position="85"/>
    </location>
</feature>
<dbReference type="OMA" id="ARRFINM"/>
<feature type="compositionally biased region" description="Basic and acidic residues" evidence="4">
    <location>
        <begin position="534"/>
        <end position="552"/>
    </location>
</feature>
<proteinExistence type="inferred from homology"/>
<dbReference type="InterPro" id="IPR005654">
    <property type="entry name" value="ATPase_AFG1-like"/>
</dbReference>
<dbReference type="STRING" id="69771.A0A1V6P9C6"/>
<comment type="similarity">
    <text evidence="1">Belongs to the AFG1 ATPase family.</text>
</comment>
<dbReference type="Gene3D" id="3.40.50.300">
    <property type="entry name" value="P-loop containing nucleotide triphosphate hydrolases"/>
    <property type="match status" value="1"/>
</dbReference>
<organism evidence="5 6">
    <name type="scientific">Penicillium decumbens</name>
    <dbReference type="NCBI Taxonomy" id="69771"/>
    <lineage>
        <taxon>Eukaryota</taxon>
        <taxon>Fungi</taxon>
        <taxon>Dikarya</taxon>
        <taxon>Ascomycota</taxon>
        <taxon>Pezizomycotina</taxon>
        <taxon>Eurotiomycetes</taxon>
        <taxon>Eurotiomycetidae</taxon>
        <taxon>Eurotiales</taxon>
        <taxon>Aspergillaceae</taxon>
        <taxon>Penicillium</taxon>
    </lineage>
</organism>
<reference evidence="6" key="1">
    <citation type="journal article" date="2017" name="Nat. Microbiol.">
        <title>Global analysis of biosynthetic gene clusters reveals vast potential of secondary metabolite production in Penicillium species.</title>
        <authorList>
            <person name="Nielsen J.C."/>
            <person name="Grijseels S."/>
            <person name="Prigent S."/>
            <person name="Ji B."/>
            <person name="Dainat J."/>
            <person name="Nielsen K.F."/>
            <person name="Frisvad J.C."/>
            <person name="Workman M."/>
            <person name="Nielsen J."/>
        </authorList>
    </citation>
    <scope>NUCLEOTIDE SEQUENCE [LARGE SCALE GENOMIC DNA]</scope>
    <source>
        <strain evidence="6">IBT 11843</strain>
    </source>
</reference>
<evidence type="ECO:0000313" key="5">
    <source>
        <dbReference type="EMBL" id="OQD73600.1"/>
    </source>
</evidence>
<dbReference type="FunFam" id="3.40.50.300:FF:001493">
    <property type="entry name" value="Mitochondrial ATPase (Afg1), putative"/>
    <property type="match status" value="1"/>
</dbReference>
<dbReference type="OrthoDB" id="548867at2759"/>
<evidence type="ECO:0000256" key="4">
    <source>
        <dbReference type="SAM" id="MobiDB-lite"/>
    </source>
</evidence>
<comment type="caution">
    <text evidence="5">The sequence shown here is derived from an EMBL/GenBank/DDBJ whole genome shotgun (WGS) entry which is preliminary data.</text>
</comment>
<sequence length="552" mass="61204">MSRPSAKLCADCIPGALRPSRSVHTAPLRGVAHERTYVTQRRGFSPAIATRSRSALPAAHTPGSQLTLRSSSRGLATATQGATAAGEKKAYTPSQEGPLKEYDIRVQDGRLRDDPHQRGIIQNLQDLFEALKSYNAPKVIHPSAESLDPQPKQSFFGSLFSLGANKKASKPAIPENLPKGLYMYGDVGCGKTMLMDLFFDTLPPNIKTKTRIHFHNFMQDVHKRVHVVKMTHGNDFDALPMVAADIAETASVLCFDEFQCTDVADAMILRRLLESLMSHGVVLVTTSNRHPDELYRNGIQRESFIPCINLLKTALNVINLNSPTDYRKIPRPPAAVYHHPLDADADQHAQRWFDVLGDPVNDPPHPATQEVWGRTINVPRVSGKAAQFTFNQLIGTATGAADYLELVRHYDAFIVTDVPAMNMNQRDLARRFITFIDAVYESRAKLVLTSEVPLTNIFLSEADIKGGVKDDSDLSDAMRNLMDDLGMSVQALKTSSIFSGDEERFAFARALSRLSEMGSREWVERGLGVGKSLQESKEEHHAWSTTRRETMA</sequence>
<feature type="region of interest" description="Disordered" evidence="4">
    <location>
        <begin position="533"/>
        <end position="552"/>
    </location>
</feature>
<feature type="region of interest" description="Disordered" evidence="4">
    <location>
        <begin position="51"/>
        <end position="101"/>
    </location>
</feature>
<dbReference type="AlphaFoldDB" id="A0A1V6P9C6"/>
<evidence type="ECO:0000256" key="2">
    <source>
        <dbReference type="ARBA" id="ARBA00022741"/>
    </source>
</evidence>
<keyword evidence="6" id="KW-1185">Reference proteome</keyword>
<evidence type="ECO:0000313" key="6">
    <source>
        <dbReference type="Proteomes" id="UP000191522"/>
    </source>
</evidence>
<accession>A0A1V6P9C6</accession>
<protein>
    <recommendedName>
        <fullName evidence="7">AAA+ ATPase domain-containing protein</fullName>
    </recommendedName>
</protein>
<dbReference type="GO" id="GO:0005739">
    <property type="term" value="C:mitochondrion"/>
    <property type="evidence" value="ECO:0007669"/>
    <property type="project" value="TreeGrafter"/>
</dbReference>
<dbReference type="GO" id="GO:0005524">
    <property type="term" value="F:ATP binding"/>
    <property type="evidence" value="ECO:0007669"/>
    <property type="project" value="UniProtKB-KW"/>
</dbReference>
<dbReference type="InterPro" id="IPR027417">
    <property type="entry name" value="P-loop_NTPase"/>
</dbReference>
<dbReference type="NCBIfam" id="NF040713">
    <property type="entry name" value="ZapE"/>
    <property type="match status" value="1"/>
</dbReference>
<dbReference type="Pfam" id="PF03969">
    <property type="entry name" value="AFG1_ATPase"/>
    <property type="match status" value="1"/>
</dbReference>
<dbReference type="Proteomes" id="UP000191522">
    <property type="component" value="Unassembled WGS sequence"/>
</dbReference>
<evidence type="ECO:0008006" key="7">
    <source>
        <dbReference type="Google" id="ProtNLM"/>
    </source>
</evidence>
<gene>
    <name evidence="5" type="ORF">PENDEC_c014G01599</name>
</gene>
<evidence type="ECO:0000256" key="1">
    <source>
        <dbReference type="ARBA" id="ARBA00010322"/>
    </source>
</evidence>
<keyword evidence="3" id="KW-0067">ATP-binding</keyword>
<dbReference type="EMBL" id="MDYL01000014">
    <property type="protein sequence ID" value="OQD73600.1"/>
    <property type="molecule type" value="Genomic_DNA"/>
</dbReference>
<dbReference type="PANTHER" id="PTHR12169:SF6">
    <property type="entry name" value="AFG1-LIKE ATPASE"/>
    <property type="match status" value="1"/>
</dbReference>
<dbReference type="PANTHER" id="PTHR12169">
    <property type="entry name" value="ATPASE N2B"/>
    <property type="match status" value="1"/>
</dbReference>
<name>A0A1V6P9C6_PENDC</name>